<dbReference type="GO" id="GO:0004337">
    <property type="term" value="F:(2E,6E)-farnesyl diphosphate synthase activity"/>
    <property type="evidence" value="ECO:0007669"/>
    <property type="project" value="TreeGrafter"/>
</dbReference>
<dbReference type="PANTHER" id="PTHR11525">
    <property type="entry name" value="FARNESYL-PYROPHOSPHATE SYNTHETASE"/>
    <property type="match status" value="1"/>
</dbReference>
<dbReference type="FunFam" id="1.10.600.10:FF:000008">
    <property type="entry name" value="Farnesyl pyrophosphate synthase"/>
    <property type="match status" value="1"/>
</dbReference>
<comment type="cofactor">
    <cofactor evidence="1">
        <name>Mg(2+)</name>
        <dbReference type="ChEBI" id="CHEBI:18420"/>
    </cofactor>
</comment>
<proteinExistence type="evidence at transcript level"/>
<dbReference type="PROSITE" id="PS00444">
    <property type="entry name" value="POLYPRENYL_SYNTHASE_2"/>
    <property type="match status" value="1"/>
</dbReference>
<reference evidence="8" key="1">
    <citation type="submission" date="2003-09" db="EMBL/GenBank/DDBJ databases">
        <title>Bilobalide Biosynthesis: Cloning and Characterization of Ginkgo biloba Farnesyl Diphosphate Synthase (FPPS).</title>
        <authorList>
            <person name="Wang P."/>
            <person name="Liao Z."/>
            <person name="Gong Y."/>
            <person name="Guo L."/>
            <person name="Pi Y."/>
            <person name="Sun X."/>
            <person name="Tang K."/>
        </authorList>
    </citation>
    <scope>NUCLEOTIDE SEQUENCE</scope>
</reference>
<evidence type="ECO:0000256" key="3">
    <source>
        <dbReference type="ARBA" id="ARBA00022679"/>
    </source>
</evidence>
<dbReference type="SUPFAM" id="SSF48576">
    <property type="entry name" value="Terpenoid synthases"/>
    <property type="match status" value="1"/>
</dbReference>
<dbReference type="InterPro" id="IPR033749">
    <property type="entry name" value="Polyprenyl_synt_CS"/>
</dbReference>
<keyword evidence="4" id="KW-0479">Metal-binding</keyword>
<keyword evidence="6" id="KW-0414">Isoprene biosynthesis</keyword>
<dbReference type="PROSITE" id="PS00723">
    <property type="entry name" value="POLYPRENYL_SYNTHASE_1"/>
    <property type="match status" value="1"/>
</dbReference>
<protein>
    <submittedName>
        <fullName evidence="8">Farnesyl diphosphate synthetase</fullName>
    </submittedName>
</protein>
<dbReference type="CDD" id="cd00685">
    <property type="entry name" value="Trans_IPPS_HT"/>
    <property type="match status" value="1"/>
</dbReference>
<dbReference type="GO" id="GO:0046872">
    <property type="term" value="F:metal ion binding"/>
    <property type="evidence" value="ECO:0007669"/>
    <property type="project" value="UniProtKB-KW"/>
</dbReference>
<dbReference type="Gene3D" id="1.10.600.10">
    <property type="entry name" value="Farnesyl Diphosphate Synthase"/>
    <property type="match status" value="1"/>
</dbReference>
<dbReference type="PANTHER" id="PTHR11525:SF0">
    <property type="entry name" value="FARNESYL PYROPHOSPHATE SYNTHASE"/>
    <property type="match status" value="1"/>
</dbReference>
<dbReference type="GO" id="GO:0005737">
    <property type="term" value="C:cytoplasm"/>
    <property type="evidence" value="ECO:0007669"/>
    <property type="project" value="TreeGrafter"/>
</dbReference>
<evidence type="ECO:0000256" key="6">
    <source>
        <dbReference type="ARBA" id="ARBA00023229"/>
    </source>
</evidence>
<keyword evidence="3 7" id="KW-0808">Transferase</keyword>
<evidence type="ECO:0000256" key="5">
    <source>
        <dbReference type="ARBA" id="ARBA00022842"/>
    </source>
</evidence>
<evidence type="ECO:0000313" key="8">
    <source>
        <dbReference type="EMBL" id="AAR27053.1"/>
    </source>
</evidence>
<dbReference type="SFLD" id="SFLDS00005">
    <property type="entry name" value="Isoprenoid_Synthase_Type_I"/>
    <property type="match status" value="1"/>
</dbReference>
<dbReference type="Pfam" id="PF00348">
    <property type="entry name" value="polyprenyl_synt"/>
    <property type="match status" value="1"/>
</dbReference>
<dbReference type="AlphaFoldDB" id="Q5YJK5"/>
<evidence type="ECO:0000256" key="7">
    <source>
        <dbReference type="RuleBase" id="RU004466"/>
    </source>
</evidence>
<dbReference type="BioCyc" id="MetaCyc:MONOMER-11954"/>
<evidence type="ECO:0000256" key="4">
    <source>
        <dbReference type="ARBA" id="ARBA00022723"/>
    </source>
</evidence>
<keyword evidence="5" id="KW-0460">Magnesium</keyword>
<accession>Q5YJK5</accession>
<dbReference type="GO" id="GO:0045337">
    <property type="term" value="P:farnesyl diphosphate biosynthetic process"/>
    <property type="evidence" value="ECO:0007669"/>
    <property type="project" value="TreeGrafter"/>
</dbReference>
<dbReference type="SFLD" id="SFLDG01017">
    <property type="entry name" value="Polyprenyl_Transferase_Like"/>
    <property type="match status" value="1"/>
</dbReference>
<evidence type="ECO:0000256" key="1">
    <source>
        <dbReference type="ARBA" id="ARBA00001946"/>
    </source>
</evidence>
<dbReference type="GO" id="GO:0004161">
    <property type="term" value="F:dimethylallyltranstransferase activity"/>
    <property type="evidence" value="ECO:0007669"/>
    <property type="project" value="TreeGrafter"/>
</dbReference>
<name>Q5YJK5_GINBI</name>
<organism evidence="8">
    <name type="scientific">Ginkgo biloba</name>
    <name type="common">Ginkgo</name>
    <name type="synonym">Maidenhair tree</name>
    <dbReference type="NCBI Taxonomy" id="3311"/>
    <lineage>
        <taxon>Eukaryota</taxon>
        <taxon>Viridiplantae</taxon>
        <taxon>Streptophyta</taxon>
        <taxon>Embryophyta</taxon>
        <taxon>Tracheophyta</taxon>
        <taxon>Spermatophyta</taxon>
        <taxon>Ginkgoidae</taxon>
        <taxon>Ginkgoales</taxon>
        <taxon>Ginkgoaceae</taxon>
        <taxon>Ginkgo</taxon>
    </lineage>
</organism>
<dbReference type="InterPro" id="IPR000092">
    <property type="entry name" value="Polyprenyl_synt"/>
</dbReference>
<sequence>MQFPSLRKLHSIFRVEALYYGIGLSGRESTSKEFRSLHPGFAAMESNCNANTRSKFLEVYNVLKSQILNDSAFQCTDDARQWIEKMLDYTVPGGKLNRGLSVIDSYRLLKTGKEITEDEVFLGCVLGWCIEWLQAYFLVLDDIMDGSHTRRGQPCWFRLPQVGLIAANDGILLRTHISRILKLHFQTKPYYVDLCDLFNEVEFQTASGQMLDLITTHEGAIDLAKYKMPTYLRIVQYKTAYYSFYLPVACALLMAGENLDNFVAVKNILVQMGTYFQVQDDYLDCFGDPEVIGKIGTDIEDFKCSWLIVQALERANESQRKQLYDNYGKADPSCVAAVKAIYRDLGIQDIFLEYERSSHKELISSIEAQENESVQLVLKSFLGKIYKRQK</sequence>
<dbReference type="InterPro" id="IPR008949">
    <property type="entry name" value="Isoprenoid_synthase_dom_sf"/>
</dbReference>
<dbReference type="InterPro" id="IPR039702">
    <property type="entry name" value="FPS1-like"/>
</dbReference>
<dbReference type="EMBL" id="AY389818">
    <property type="protein sequence ID" value="AAR27053.1"/>
    <property type="molecule type" value="mRNA"/>
</dbReference>
<evidence type="ECO:0000256" key="2">
    <source>
        <dbReference type="ARBA" id="ARBA00006706"/>
    </source>
</evidence>
<comment type="similarity">
    <text evidence="2 7">Belongs to the FPP/GGPP synthase family.</text>
</comment>